<reference evidence="1 2" key="1">
    <citation type="submission" date="2015-03" db="EMBL/GenBank/DDBJ databases">
        <authorList>
            <person name="Lepp D."/>
            <person name="Hassan Y.I."/>
            <person name="Li X.-Z."/>
            <person name="Zhou T."/>
        </authorList>
    </citation>
    <scope>NUCLEOTIDE SEQUENCE [LARGE SCALE GENOMIC DNA]</scope>
    <source>
        <strain evidence="1 2">Cr7-05</strain>
    </source>
</reference>
<evidence type="ECO:0008006" key="3">
    <source>
        <dbReference type="Google" id="ProtNLM"/>
    </source>
</evidence>
<dbReference type="Proteomes" id="UP000033519">
    <property type="component" value="Unassembled WGS sequence"/>
</dbReference>
<keyword evidence="2" id="KW-1185">Reference proteome</keyword>
<proteinExistence type="predicted"/>
<sequence>MPKGAGSKFFPFPLPRRAKLRHKASMTQDNTFQIKLSLKGGSGPNANWHWEIHDASGKVVKTGSAVGPEHKAFTTARIAKEKLEQTSGK</sequence>
<name>A0ABR5DYU7_9HYPH</name>
<organism evidence="1 2">
    <name type="scientific">Devosia psychrophila</name>
    <dbReference type="NCBI Taxonomy" id="728005"/>
    <lineage>
        <taxon>Bacteria</taxon>
        <taxon>Pseudomonadati</taxon>
        <taxon>Pseudomonadota</taxon>
        <taxon>Alphaproteobacteria</taxon>
        <taxon>Hyphomicrobiales</taxon>
        <taxon>Devosiaceae</taxon>
        <taxon>Devosia</taxon>
    </lineage>
</organism>
<evidence type="ECO:0000313" key="2">
    <source>
        <dbReference type="Proteomes" id="UP000033519"/>
    </source>
</evidence>
<evidence type="ECO:0000313" key="1">
    <source>
        <dbReference type="EMBL" id="KKC33194.1"/>
    </source>
</evidence>
<accession>A0ABR5DYU7</accession>
<dbReference type="EMBL" id="LAPV01000093">
    <property type="protein sequence ID" value="KKC33194.1"/>
    <property type="molecule type" value="Genomic_DNA"/>
</dbReference>
<protein>
    <recommendedName>
        <fullName evidence="3">DUF1508 domain-containing protein</fullName>
    </recommendedName>
</protein>
<gene>
    <name evidence="1" type="ORF">WH91_09080</name>
</gene>
<comment type="caution">
    <text evidence="1">The sequence shown here is derived from an EMBL/GenBank/DDBJ whole genome shotgun (WGS) entry which is preliminary data.</text>
</comment>